<reference evidence="1" key="2">
    <citation type="journal article" date="2015" name="Fish Shellfish Immunol.">
        <title>Early steps in the European eel (Anguilla anguilla)-Vibrio vulnificus interaction in the gills: Role of the RtxA13 toxin.</title>
        <authorList>
            <person name="Callol A."/>
            <person name="Pajuelo D."/>
            <person name="Ebbesson L."/>
            <person name="Teles M."/>
            <person name="MacKenzie S."/>
            <person name="Amaro C."/>
        </authorList>
    </citation>
    <scope>NUCLEOTIDE SEQUENCE</scope>
</reference>
<proteinExistence type="predicted"/>
<sequence length="33" mass="3674">MAAVFSWWVLRIGGGCGELPPLTVKRFRVIGTR</sequence>
<reference evidence="1" key="1">
    <citation type="submission" date="2014-11" db="EMBL/GenBank/DDBJ databases">
        <authorList>
            <person name="Amaro Gonzalez C."/>
        </authorList>
    </citation>
    <scope>NUCLEOTIDE SEQUENCE</scope>
</reference>
<name>A0A0E9SL65_ANGAN</name>
<accession>A0A0E9SL65</accession>
<dbReference type="EMBL" id="GBXM01066610">
    <property type="protein sequence ID" value="JAH41967.1"/>
    <property type="molecule type" value="Transcribed_RNA"/>
</dbReference>
<organism evidence="1">
    <name type="scientific">Anguilla anguilla</name>
    <name type="common">European freshwater eel</name>
    <name type="synonym">Muraena anguilla</name>
    <dbReference type="NCBI Taxonomy" id="7936"/>
    <lineage>
        <taxon>Eukaryota</taxon>
        <taxon>Metazoa</taxon>
        <taxon>Chordata</taxon>
        <taxon>Craniata</taxon>
        <taxon>Vertebrata</taxon>
        <taxon>Euteleostomi</taxon>
        <taxon>Actinopterygii</taxon>
        <taxon>Neopterygii</taxon>
        <taxon>Teleostei</taxon>
        <taxon>Anguilliformes</taxon>
        <taxon>Anguillidae</taxon>
        <taxon>Anguilla</taxon>
    </lineage>
</organism>
<dbReference type="AlphaFoldDB" id="A0A0E9SL65"/>
<protein>
    <submittedName>
        <fullName evidence="1">Uncharacterized protein</fullName>
    </submittedName>
</protein>
<evidence type="ECO:0000313" key="1">
    <source>
        <dbReference type="EMBL" id="JAH41967.1"/>
    </source>
</evidence>